<gene>
    <name evidence="5" type="ORF">B4U79_09753</name>
</gene>
<keyword evidence="6" id="KW-1185">Reference proteome</keyword>
<dbReference type="EMBL" id="NCKU01005704">
    <property type="protein sequence ID" value="RWS04247.1"/>
    <property type="molecule type" value="Genomic_DNA"/>
</dbReference>
<dbReference type="Pfam" id="PF04889">
    <property type="entry name" value="Cwf_Cwc_15"/>
    <property type="match status" value="1"/>
</dbReference>
<evidence type="ECO:0000256" key="1">
    <source>
        <dbReference type="ARBA" id="ARBA00006644"/>
    </source>
</evidence>
<evidence type="ECO:0000256" key="3">
    <source>
        <dbReference type="ARBA" id="ARBA00023187"/>
    </source>
</evidence>
<feature type="compositionally biased region" description="Basic and acidic residues" evidence="4">
    <location>
        <begin position="134"/>
        <end position="154"/>
    </location>
</feature>
<dbReference type="InterPro" id="IPR006973">
    <property type="entry name" value="Cwf_Cwc_15"/>
</dbReference>
<dbReference type="PANTHER" id="PTHR12718">
    <property type="entry name" value="CELL CYCLE CONTROL PROTEIN CWF15"/>
    <property type="match status" value="1"/>
</dbReference>
<dbReference type="Proteomes" id="UP000285301">
    <property type="component" value="Unassembled WGS sequence"/>
</dbReference>
<comment type="similarity">
    <text evidence="1">Belongs to the CWC15 family.</text>
</comment>
<dbReference type="AlphaFoldDB" id="A0A443QML4"/>
<feature type="compositionally biased region" description="Low complexity" evidence="4">
    <location>
        <begin position="78"/>
        <end position="90"/>
    </location>
</feature>
<feature type="compositionally biased region" description="Basic and acidic residues" evidence="4">
    <location>
        <begin position="51"/>
        <end position="77"/>
    </location>
</feature>
<reference evidence="5 6" key="1">
    <citation type="journal article" date="2018" name="Gigascience">
        <title>Genomes of trombidid mites reveal novel predicted allergens and laterally-transferred genes associated with secondary metabolism.</title>
        <authorList>
            <person name="Dong X."/>
            <person name="Chaisiri K."/>
            <person name="Xia D."/>
            <person name="Armstrong S.D."/>
            <person name="Fang Y."/>
            <person name="Donnelly M.J."/>
            <person name="Kadowaki T."/>
            <person name="McGarry J.W."/>
            <person name="Darby A.C."/>
            <person name="Makepeace B.L."/>
        </authorList>
    </citation>
    <scope>NUCLEOTIDE SEQUENCE [LARGE SCALE GENOMIC DNA]</scope>
    <source>
        <strain evidence="5">UoL-WK</strain>
    </source>
</reference>
<evidence type="ECO:0000256" key="2">
    <source>
        <dbReference type="ARBA" id="ARBA00022664"/>
    </source>
</evidence>
<dbReference type="STRING" id="1965070.A0A443QML4"/>
<organism evidence="5 6">
    <name type="scientific">Dinothrombium tinctorium</name>
    <dbReference type="NCBI Taxonomy" id="1965070"/>
    <lineage>
        <taxon>Eukaryota</taxon>
        <taxon>Metazoa</taxon>
        <taxon>Ecdysozoa</taxon>
        <taxon>Arthropoda</taxon>
        <taxon>Chelicerata</taxon>
        <taxon>Arachnida</taxon>
        <taxon>Acari</taxon>
        <taxon>Acariformes</taxon>
        <taxon>Trombidiformes</taxon>
        <taxon>Prostigmata</taxon>
        <taxon>Anystina</taxon>
        <taxon>Parasitengona</taxon>
        <taxon>Trombidioidea</taxon>
        <taxon>Trombidiidae</taxon>
        <taxon>Dinothrombium</taxon>
    </lineage>
</organism>
<comment type="caution">
    <text evidence="5">The sequence shown here is derived from an EMBL/GenBank/DDBJ whole genome shotgun (WGS) entry which is preliminary data.</text>
</comment>
<keyword evidence="2" id="KW-0507">mRNA processing</keyword>
<keyword evidence="3" id="KW-0508">mRNA splicing</keyword>
<feature type="compositionally biased region" description="Acidic residues" evidence="4">
    <location>
        <begin position="104"/>
        <end position="127"/>
    </location>
</feature>
<feature type="region of interest" description="Disordered" evidence="4">
    <location>
        <begin position="1"/>
        <end position="154"/>
    </location>
</feature>
<evidence type="ECO:0000256" key="4">
    <source>
        <dbReference type="SAM" id="MobiDB-lite"/>
    </source>
</evidence>
<dbReference type="GO" id="GO:0071013">
    <property type="term" value="C:catalytic step 2 spliceosome"/>
    <property type="evidence" value="ECO:0007669"/>
    <property type="project" value="TreeGrafter"/>
</dbReference>
<evidence type="ECO:0000313" key="6">
    <source>
        <dbReference type="Proteomes" id="UP000285301"/>
    </source>
</evidence>
<dbReference type="OrthoDB" id="30179at2759"/>
<dbReference type="GO" id="GO:0045292">
    <property type="term" value="P:mRNA cis splicing, via spliceosome"/>
    <property type="evidence" value="ECO:0007669"/>
    <property type="project" value="TreeGrafter"/>
</dbReference>
<protein>
    <submittedName>
        <fullName evidence="5">Spliceosome-associated protein CWC15-like protein</fullName>
    </submittedName>
</protein>
<feature type="compositionally biased region" description="Polar residues" evidence="4">
    <location>
        <begin position="1"/>
        <end position="10"/>
    </location>
</feature>
<proteinExistence type="inferred from homology"/>
<name>A0A443QML4_9ACAR</name>
<dbReference type="PANTHER" id="PTHR12718:SF2">
    <property type="entry name" value="SPLICEOSOME-ASSOCIATED PROTEIN CWC15 HOMOLOG"/>
    <property type="match status" value="1"/>
</dbReference>
<evidence type="ECO:0000313" key="5">
    <source>
        <dbReference type="EMBL" id="RWS04247.1"/>
    </source>
</evidence>
<dbReference type="GO" id="GO:0003723">
    <property type="term" value="F:RNA binding"/>
    <property type="evidence" value="ECO:0007669"/>
    <property type="project" value="TreeGrafter"/>
</dbReference>
<accession>A0A443QML4</accession>
<sequence>MASFTRSFESTKGGFGKGEKNLGVLSKQYSSRDLPSHLKLKYRQSGQGTAEDLKSKDFRKELQERERVAFQEKESSKRSSQQTSSSRATAALPSSKKPRLETNIDADEPIRDEDDDDTSDSDEDDTEQLLAELNRIKRERAQEEARKEAERKAQEEKIRMENILSGNPLLNSNKSDFKVKRRWDDDVVFKNCAKNDFDEKEKPFINDTLRSQFHRKFMEKYIK</sequence>